<dbReference type="SMART" id="SM00698">
    <property type="entry name" value="MORN"/>
    <property type="match status" value="4"/>
</dbReference>
<gene>
    <name evidence="3" type="ORF">PCOR1329_LOCUS66826</name>
</gene>
<evidence type="ECO:0008006" key="5">
    <source>
        <dbReference type="Google" id="ProtNLM"/>
    </source>
</evidence>
<dbReference type="Pfam" id="PF02493">
    <property type="entry name" value="MORN"/>
    <property type="match status" value="4"/>
</dbReference>
<keyword evidence="4" id="KW-1185">Reference proteome</keyword>
<name>A0ABN9WH06_9DINO</name>
<dbReference type="EMBL" id="CAUYUJ010018627">
    <property type="protein sequence ID" value="CAK0885119.1"/>
    <property type="molecule type" value="Genomic_DNA"/>
</dbReference>
<dbReference type="SUPFAM" id="SSF82185">
    <property type="entry name" value="Histone H3 K4-specific methyltransferase SET7/9 N-terminal domain"/>
    <property type="match status" value="1"/>
</dbReference>
<evidence type="ECO:0000313" key="4">
    <source>
        <dbReference type="Proteomes" id="UP001189429"/>
    </source>
</evidence>
<feature type="region of interest" description="Disordered" evidence="2">
    <location>
        <begin position="1"/>
        <end position="28"/>
    </location>
</feature>
<dbReference type="Gene3D" id="2.20.110.10">
    <property type="entry name" value="Histone H3 K4-specific methyltransferase SET7/9 N-terminal domain"/>
    <property type="match status" value="2"/>
</dbReference>
<protein>
    <recommendedName>
        <fullName evidence="5">MORN repeat-containing protein 5</fullName>
    </recommendedName>
</protein>
<accession>A0ABN9WH06</accession>
<feature type="region of interest" description="Disordered" evidence="2">
    <location>
        <begin position="148"/>
        <end position="169"/>
    </location>
</feature>
<evidence type="ECO:0000256" key="2">
    <source>
        <dbReference type="SAM" id="MobiDB-lite"/>
    </source>
</evidence>
<evidence type="ECO:0000256" key="1">
    <source>
        <dbReference type="ARBA" id="ARBA00022737"/>
    </source>
</evidence>
<dbReference type="PANTHER" id="PTHR43215">
    <property type="entry name" value="RADIAL SPOKE HEAD 1 HOMOLOG"/>
    <property type="match status" value="1"/>
</dbReference>
<evidence type="ECO:0000313" key="3">
    <source>
        <dbReference type="EMBL" id="CAK0885119.1"/>
    </source>
</evidence>
<proteinExistence type="predicted"/>
<reference evidence="3" key="1">
    <citation type="submission" date="2023-10" db="EMBL/GenBank/DDBJ databases">
        <authorList>
            <person name="Chen Y."/>
            <person name="Shah S."/>
            <person name="Dougan E. K."/>
            <person name="Thang M."/>
            <person name="Chan C."/>
        </authorList>
    </citation>
    <scope>NUCLEOTIDE SEQUENCE [LARGE SCALE GENOMIC DNA]</scope>
</reference>
<dbReference type="PANTHER" id="PTHR43215:SF14">
    <property type="entry name" value="RADIAL SPOKE HEAD 1 HOMOLOG"/>
    <property type="match status" value="1"/>
</dbReference>
<sequence>HPGAAPAPRRPERAPARALGGPPPARHGLETRQWASLFEGLACWMSIGQIGDGQKDGEAVVVLQRGVYKGQLVGGEAHGQGTFEAAEGDVYQGQWKNNQADGQGQYTGRDGRTYDGQWSHDTQHGQGVETWADGITYRGQFDGGQKHGNGKFTWKDGSSYEGQFQNNNI</sequence>
<dbReference type="Proteomes" id="UP001189429">
    <property type="component" value="Unassembled WGS sequence"/>
</dbReference>
<keyword evidence="1" id="KW-0677">Repeat</keyword>
<feature type="compositionally biased region" description="Polar residues" evidence="2">
    <location>
        <begin position="160"/>
        <end position="169"/>
    </location>
</feature>
<organism evidence="3 4">
    <name type="scientific">Prorocentrum cordatum</name>
    <dbReference type="NCBI Taxonomy" id="2364126"/>
    <lineage>
        <taxon>Eukaryota</taxon>
        <taxon>Sar</taxon>
        <taxon>Alveolata</taxon>
        <taxon>Dinophyceae</taxon>
        <taxon>Prorocentrales</taxon>
        <taxon>Prorocentraceae</taxon>
        <taxon>Prorocentrum</taxon>
    </lineage>
</organism>
<comment type="caution">
    <text evidence="3">The sequence shown here is derived from an EMBL/GenBank/DDBJ whole genome shotgun (WGS) entry which is preliminary data.</text>
</comment>
<dbReference type="InterPro" id="IPR003409">
    <property type="entry name" value="MORN"/>
</dbReference>
<feature type="non-terminal residue" evidence="3">
    <location>
        <position position="1"/>
    </location>
</feature>